<dbReference type="PROSITE" id="PS50181">
    <property type="entry name" value="FBOX"/>
    <property type="match status" value="1"/>
</dbReference>
<dbReference type="InterPro" id="IPR001810">
    <property type="entry name" value="F-box_dom"/>
</dbReference>
<gene>
    <name evidence="3" type="ORF">K457DRAFT_135966</name>
</gene>
<dbReference type="InterPro" id="IPR036047">
    <property type="entry name" value="F-box-like_dom_sf"/>
</dbReference>
<proteinExistence type="predicted"/>
<feature type="region of interest" description="Disordered" evidence="1">
    <location>
        <begin position="51"/>
        <end position="95"/>
    </location>
</feature>
<dbReference type="Gene3D" id="1.20.1280.50">
    <property type="match status" value="1"/>
</dbReference>
<dbReference type="Proteomes" id="UP000078512">
    <property type="component" value="Unassembled WGS sequence"/>
</dbReference>
<evidence type="ECO:0000259" key="2">
    <source>
        <dbReference type="PROSITE" id="PS50181"/>
    </source>
</evidence>
<evidence type="ECO:0000256" key="1">
    <source>
        <dbReference type="SAM" id="MobiDB-lite"/>
    </source>
</evidence>
<dbReference type="EMBL" id="KV442029">
    <property type="protein sequence ID" value="OAQ31432.1"/>
    <property type="molecule type" value="Genomic_DNA"/>
</dbReference>
<evidence type="ECO:0000313" key="3">
    <source>
        <dbReference type="EMBL" id="OAQ31432.1"/>
    </source>
</evidence>
<feature type="domain" description="F-box" evidence="2">
    <location>
        <begin position="132"/>
        <end position="182"/>
    </location>
</feature>
<accession>A0A197K1F4</accession>
<dbReference type="Pfam" id="PF00646">
    <property type="entry name" value="F-box"/>
    <property type="match status" value="1"/>
</dbReference>
<name>A0A197K1F4_9FUNG</name>
<reference evidence="3 4" key="1">
    <citation type="submission" date="2016-05" db="EMBL/GenBank/DDBJ databases">
        <title>Genome sequencing reveals origins of a unique bacterial endosymbiosis in the earliest lineages of terrestrial Fungi.</title>
        <authorList>
            <consortium name="DOE Joint Genome Institute"/>
            <person name="Uehling J."/>
            <person name="Gryganskyi A."/>
            <person name="Hameed K."/>
            <person name="Tschaplinski T."/>
            <person name="Misztal P."/>
            <person name="Wu S."/>
            <person name="Desiro A."/>
            <person name="Vande Pol N."/>
            <person name="Du Z.-Y."/>
            <person name="Zienkiewicz A."/>
            <person name="Zienkiewicz K."/>
            <person name="Morin E."/>
            <person name="Tisserant E."/>
            <person name="Splivallo R."/>
            <person name="Hainaut M."/>
            <person name="Henrissat B."/>
            <person name="Ohm R."/>
            <person name="Kuo A."/>
            <person name="Yan J."/>
            <person name="Lipzen A."/>
            <person name="Nolan M."/>
            <person name="Labutti K."/>
            <person name="Barry K."/>
            <person name="Goldstein A."/>
            <person name="Labbe J."/>
            <person name="Schadt C."/>
            <person name="Tuskan G."/>
            <person name="Grigoriev I."/>
            <person name="Martin F."/>
            <person name="Vilgalys R."/>
            <person name="Bonito G."/>
        </authorList>
    </citation>
    <scope>NUCLEOTIDE SEQUENCE [LARGE SCALE GENOMIC DNA]</scope>
    <source>
        <strain evidence="3 4">AG-77</strain>
    </source>
</reference>
<keyword evidence="4" id="KW-1185">Reference proteome</keyword>
<sequence length="401" mass="46009">MPHIIETRPSATGPATIGIGIPLDHNTSIFSNTDPTTTTMTATTITTTAEGSVHDSGVDSLDDYDSDSDYLYTSSDDEQEDPDSSSTTTTELMTPDQLQKFQQLQLEQREHRRALRQEIQQRQQKQRRRRRRDVFSTLPAPVLQQILARLPPFQMLIISELSRRFYNFVVLGQEMNEVWFRLVKHEEAEEKKRLDWYKLKKLEQEHRSVQMLRSYSNSSTSSNMSSASYGNGYGPADEHLPVISKQAQRLLNKKQEAAGGKSTSTVKAMRRNDRKKNWCKIYVDTILRGNGEDPLEALNQIACGPSQRPVKFQTLSLNEPLPLEHYRDDDYKDAENGDKVLSREARTQAKLDKRMYYKSIRSKPKGKKAGQMDSAAAKIDKISSWRQPEWTQQDQVVVDEY</sequence>
<evidence type="ECO:0000313" key="4">
    <source>
        <dbReference type="Proteomes" id="UP000078512"/>
    </source>
</evidence>
<feature type="compositionally biased region" description="Low complexity" evidence="1">
    <location>
        <begin position="84"/>
        <end position="95"/>
    </location>
</feature>
<feature type="region of interest" description="Disordered" evidence="1">
    <location>
        <begin position="362"/>
        <end position="386"/>
    </location>
</feature>
<dbReference type="AlphaFoldDB" id="A0A197K1F4"/>
<protein>
    <recommendedName>
        <fullName evidence="2">F-box domain-containing protein</fullName>
    </recommendedName>
</protein>
<dbReference type="SUPFAM" id="SSF81383">
    <property type="entry name" value="F-box domain"/>
    <property type="match status" value="1"/>
</dbReference>
<dbReference type="OrthoDB" id="2374741at2759"/>
<organism evidence="3 4">
    <name type="scientific">Linnemannia elongata AG-77</name>
    <dbReference type="NCBI Taxonomy" id="1314771"/>
    <lineage>
        <taxon>Eukaryota</taxon>
        <taxon>Fungi</taxon>
        <taxon>Fungi incertae sedis</taxon>
        <taxon>Mucoromycota</taxon>
        <taxon>Mortierellomycotina</taxon>
        <taxon>Mortierellomycetes</taxon>
        <taxon>Mortierellales</taxon>
        <taxon>Mortierellaceae</taxon>
        <taxon>Linnemannia</taxon>
    </lineage>
</organism>